<evidence type="ECO:0000313" key="1">
    <source>
        <dbReference type="EMBL" id="KIK56412.1"/>
    </source>
</evidence>
<reference evidence="1 2" key="1">
    <citation type="submission" date="2014-04" db="EMBL/GenBank/DDBJ databases">
        <title>Evolutionary Origins and Diversification of the Mycorrhizal Mutualists.</title>
        <authorList>
            <consortium name="DOE Joint Genome Institute"/>
            <consortium name="Mycorrhizal Genomics Consortium"/>
            <person name="Kohler A."/>
            <person name="Kuo A."/>
            <person name="Nagy L.G."/>
            <person name="Floudas D."/>
            <person name="Copeland A."/>
            <person name="Barry K.W."/>
            <person name="Cichocki N."/>
            <person name="Veneault-Fourrey C."/>
            <person name="LaButti K."/>
            <person name="Lindquist E.A."/>
            <person name="Lipzen A."/>
            <person name="Lundell T."/>
            <person name="Morin E."/>
            <person name="Murat C."/>
            <person name="Riley R."/>
            <person name="Ohm R."/>
            <person name="Sun H."/>
            <person name="Tunlid A."/>
            <person name="Henrissat B."/>
            <person name="Grigoriev I.V."/>
            <person name="Hibbett D.S."/>
            <person name="Martin F."/>
        </authorList>
    </citation>
    <scope>NUCLEOTIDE SEQUENCE [LARGE SCALE GENOMIC DNA]</scope>
    <source>
        <strain evidence="1 2">FD-317 M1</strain>
    </source>
</reference>
<dbReference type="HOGENOM" id="CLU_133951_1_0_1"/>
<protein>
    <submittedName>
        <fullName evidence="1">Uncharacterized protein</fullName>
    </submittedName>
</protein>
<dbReference type="EMBL" id="KN834798">
    <property type="protein sequence ID" value="KIK56412.1"/>
    <property type="molecule type" value="Genomic_DNA"/>
</dbReference>
<name>A0A0D0CEE4_9AGAR</name>
<dbReference type="OrthoDB" id="2686513at2759"/>
<evidence type="ECO:0000313" key="2">
    <source>
        <dbReference type="Proteomes" id="UP000053593"/>
    </source>
</evidence>
<organism evidence="1 2">
    <name type="scientific">Collybiopsis luxurians FD-317 M1</name>
    <dbReference type="NCBI Taxonomy" id="944289"/>
    <lineage>
        <taxon>Eukaryota</taxon>
        <taxon>Fungi</taxon>
        <taxon>Dikarya</taxon>
        <taxon>Basidiomycota</taxon>
        <taxon>Agaricomycotina</taxon>
        <taxon>Agaricomycetes</taxon>
        <taxon>Agaricomycetidae</taxon>
        <taxon>Agaricales</taxon>
        <taxon>Marasmiineae</taxon>
        <taxon>Omphalotaceae</taxon>
        <taxon>Collybiopsis</taxon>
        <taxon>Collybiopsis luxurians</taxon>
    </lineage>
</organism>
<gene>
    <name evidence="1" type="ORF">GYMLUDRAFT_247913</name>
</gene>
<proteinExistence type="predicted"/>
<dbReference type="AlphaFoldDB" id="A0A0D0CEE4"/>
<accession>A0A0D0CEE4</accession>
<dbReference type="Proteomes" id="UP000053593">
    <property type="component" value="Unassembled WGS sequence"/>
</dbReference>
<sequence>MTLLKAYKTHHELRPLRIPLVEIIIRDGSWYFGVMAIVNAINISTFYYPSPYARGALAAFASSMSATLMSRLMFNLHKVADSGLYAPHKTTMQQVTYTTWPEFRVEDQYLSYYE</sequence>
<keyword evidence="2" id="KW-1185">Reference proteome</keyword>